<comment type="caution">
    <text evidence="2">The sequence shown here is derived from an EMBL/GenBank/DDBJ whole genome shotgun (WGS) entry which is preliminary data.</text>
</comment>
<organism evidence="2">
    <name type="scientific">marine sediment metagenome</name>
    <dbReference type="NCBI Taxonomy" id="412755"/>
    <lineage>
        <taxon>unclassified sequences</taxon>
        <taxon>metagenomes</taxon>
        <taxon>ecological metagenomes</taxon>
    </lineage>
</organism>
<sequence length="289" mass="32000">MLKSLARHAAFYSQRGDKLTEELAKTEKAPPVIKVGERGLEISSFEDMWYFAGRVADSGLAPKDMQRKETIVIALQKGYELGLKPMQSLQNIAVINGRATVWGDALAGIIRASGKCEFINSEEIGTKPTGTDLKKWPDDFGFKVSSKRTDTGEEQSATFTVADAKIAGLWEKPSVWNKYPKRMLLNRPRSYCLRDLYSDVLGGIYTAEEMQDVGMAGKEDVIPLDEAMEIKMQEAGLETGDETPVDAVIDSPRKELPESGDSATQPGLFDQQSMEKDRKATEERHSKGV</sequence>
<name>A0A0F9FGD3_9ZZZZ</name>
<feature type="compositionally biased region" description="Basic and acidic residues" evidence="1">
    <location>
        <begin position="273"/>
        <end position="289"/>
    </location>
</feature>
<feature type="region of interest" description="Disordered" evidence="1">
    <location>
        <begin position="233"/>
        <end position="289"/>
    </location>
</feature>
<reference evidence="2" key="1">
    <citation type="journal article" date="2015" name="Nature">
        <title>Complex archaea that bridge the gap between prokaryotes and eukaryotes.</title>
        <authorList>
            <person name="Spang A."/>
            <person name="Saw J.H."/>
            <person name="Jorgensen S.L."/>
            <person name="Zaremba-Niedzwiedzka K."/>
            <person name="Martijn J."/>
            <person name="Lind A.E."/>
            <person name="van Eijk R."/>
            <person name="Schleper C."/>
            <person name="Guy L."/>
            <person name="Ettema T.J."/>
        </authorList>
    </citation>
    <scope>NUCLEOTIDE SEQUENCE</scope>
</reference>
<dbReference type="AlphaFoldDB" id="A0A0F9FGD3"/>
<gene>
    <name evidence="2" type="ORF">LCGC14_2307940</name>
</gene>
<protein>
    <recommendedName>
        <fullName evidence="3">RecT family protein</fullName>
    </recommendedName>
</protein>
<evidence type="ECO:0000256" key="1">
    <source>
        <dbReference type="SAM" id="MobiDB-lite"/>
    </source>
</evidence>
<evidence type="ECO:0008006" key="3">
    <source>
        <dbReference type="Google" id="ProtNLM"/>
    </source>
</evidence>
<proteinExistence type="predicted"/>
<accession>A0A0F9FGD3</accession>
<evidence type="ECO:0000313" key="2">
    <source>
        <dbReference type="EMBL" id="KKL50197.1"/>
    </source>
</evidence>
<dbReference type="EMBL" id="LAZR01032688">
    <property type="protein sequence ID" value="KKL50197.1"/>
    <property type="molecule type" value="Genomic_DNA"/>
</dbReference>